<evidence type="ECO:0000313" key="4">
    <source>
        <dbReference type="Proteomes" id="UP001432322"/>
    </source>
</evidence>
<gene>
    <name evidence="2" type="ORF">PFISCL1PPCAC_25313</name>
    <name evidence="3" type="ORF">PFISCL1PPCAC_29074</name>
</gene>
<dbReference type="Proteomes" id="UP001432322">
    <property type="component" value="Unassembled WGS sequence"/>
</dbReference>
<evidence type="ECO:0000313" key="2">
    <source>
        <dbReference type="EMBL" id="GMT34016.1"/>
    </source>
</evidence>
<keyword evidence="4" id="KW-1185">Reference proteome</keyword>
<comment type="caution">
    <text evidence="2">The sequence shown here is derived from an EMBL/GenBank/DDBJ whole genome shotgun (WGS) entry which is preliminary data.</text>
</comment>
<name>A0AAV5WPS4_9BILA</name>
<organism evidence="2 4">
    <name type="scientific">Pristionchus fissidentatus</name>
    <dbReference type="NCBI Taxonomy" id="1538716"/>
    <lineage>
        <taxon>Eukaryota</taxon>
        <taxon>Metazoa</taxon>
        <taxon>Ecdysozoa</taxon>
        <taxon>Nematoda</taxon>
        <taxon>Chromadorea</taxon>
        <taxon>Rhabditida</taxon>
        <taxon>Rhabditina</taxon>
        <taxon>Diplogasteromorpha</taxon>
        <taxon>Diplogasteroidea</taxon>
        <taxon>Neodiplogasteridae</taxon>
        <taxon>Pristionchus</taxon>
    </lineage>
</organism>
<reference evidence="2" key="1">
    <citation type="submission" date="2023-10" db="EMBL/GenBank/DDBJ databases">
        <title>Genome assembly of Pristionchus species.</title>
        <authorList>
            <person name="Yoshida K."/>
            <person name="Sommer R.J."/>
        </authorList>
    </citation>
    <scope>NUCLEOTIDE SEQUENCE</scope>
    <source>
        <strain evidence="2">RS5133</strain>
    </source>
</reference>
<evidence type="ECO:0000313" key="3">
    <source>
        <dbReference type="EMBL" id="GMT37777.1"/>
    </source>
</evidence>
<proteinExistence type="predicted"/>
<feature type="non-terminal residue" evidence="2">
    <location>
        <position position="81"/>
    </location>
</feature>
<accession>A0AAV5WPS4</accession>
<protein>
    <submittedName>
        <fullName evidence="2">Uncharacterized protein</fullName>
    </submittedName>
</protein>
<feature type="chain" id="PRO_5044714762" evidence="1">
    <location>
        <begin position="20"/>
        <end position="81"/>
    </location>
</feature>
<dbReference type="AlphaFoldDB" id="A0AAV5WPS4"/>
<keyword evidence="1" id="KW-0732">Signal</keyword>
<dbReference type="EMBL" id="BTSY01000006">
    <property type="protein sequence ID" value="GMT34016.1"/>
    <property type="molecule type" value="Genomic_DNA"/>
</dbReference>
<evidence type="ECO:0000256" key="1">
    <source>
        <dbReference type="SAM" id="SignalP"/>
    </source>
</evidence>
<dbReference type="EMBL" id="BTSY01000264">
    <property type="protein sequence ID" value="GMT37777.1"/>
    <property type="molecule type" value="Genomic_DNA"/>
</dbReference>
<feature type="signal peptide" evidence="1">
    <location>
        <begin position="1"/>
        <end position="19"/>
    </location>
</feature>
<sequence length="81" mass="8987">PSKFTLGTTFLHRLGFACTAVSQSTQIVSHNLISNKNMFQMMHTFDEKLNGNSLNLLPLKQIRKTVVADPQEVYSSSSISS</sequence>
<feature type="non-terminal residue" evidence="2">
    <location>
        <position position="1"/>
    </location>
</feature>